<dbReference type="AlphaFoldDB" id="A0A182J7Y2"/>
<dbReference type="VEuPathDB" id="VectorBase:AATE013077"/>
<evidence type="ECO:0000313" key="1">
    <source>
        <dbReference type="EnsemblMetazoa" id="AATE013077-PA.1"/>
    </source>
</evidence>
<proteinExistence type="predicted"/>
<dbReference type="EnsemblMetazoa" id="AATE013077-RA">
    <property type="protein sequence ID" value="AATE013077-PA.1"/>
    <property type="gene ID" value="AATE013077"/>
</dbReference>
<name>A0A182J7Y2_ANOAO</name>
<accession>A0A182J7Y2</accession>
<organism evidence="1">
    <name type="scientific">Anopheles atroparvus</name>
    <name type="common">European mosquito</name>
    <dbReference type="NCBI Taxonomy" id="41427"/>
    <lineage>
        <taxon>Eukaryota</taxon>
        <taxon>Metazoa</taxon>
        <taxon>Ecdysozoa</taxon>
        <taxon>Arthropoda</taxon>
        <taxon>Hexapoda</taxon>
        <taxon>Insecta</taxon>
        <taxon>Pterygota</taxon>
        <taxon>Neoptera</taxon>
        <taxon>Endopterygota</taxon>
        <taxon>Diptera</taxon>
        <taxon>Nematocera</taxon>
        <taxon>Culicoidea</taxon>
        <taxon>Culicidae</taxon>
        <taxon>Anophelinae</taxon>
        <taxon>Anopheles</taxon>
    </lineage>
</organism>
<sequence>MPQMRHTFVLRRSTVPIEPVVPEAAEPPRWCEVVEAEEDEVGGSVVPAPAAACCGCTTFPSAPWLSPALPSGPLALPPAAPACCALWFAAAALLPAVVEEEALLMLYELWGRKPRQKNSLLLMSGSSTSQRHRSITRSWAGSAGRVNWGSWIFSIALPALRRNQDFSADERAPPCSSRSPFLLMNAFSMRNVFCADTTSFFSPSSQRAIVFRPSTLQRVSSGRSSSSHQSFIGTFVRPSAVSFTSSSLTILREMMFLICTWNFSGRLYAMWPSVTIARLLEALDDLREDVYGRLIRTARTGIAKRGKCPGSTASATTTAGSTTDTRLSVDKHAANGVLRLLWRASNRKLLAKWGQFLQDTRVRLDQCLVAAQVRERFQHVRCRVRFVERQQPDHVTQDLVVLEVRTEHVRQHGQQLEASLAGGLARQPDLLDYLRATLHALEDQLDQHTDRLFVHHHRGDALEQHLDRVVLLVMIGWPSFFSTIAIVSAHSLHDTSRFRIVSISTISFGSLRIWAENLSRNSCAFTGSGSCLAMLAHLTVSSFCSAGVSSFSRCSLIQSATLRRTFSWFFCSSMNAFVALSSMVPSSWYSFFMRSSAGSWYGTRQIIASPFIASLRILYFLSSVRSLTNSSRSSDSDTIWKSRLAVSTIAITTSYRTARMVDQEVHRALDALYPNRHGDVVESAEKLPPKGSILARQGRAGLGEHPGEHRDGLQSFLFLGRLQLALELRQHRQQDVWRDHVQLVDDVVDLRQDLVLLVEFV</sequence>
<protein>
    <submittedName>
        <fullName evidence="1">Uncharacterized protein</fullName>
    </submittedName>
</protein>
<reference evidence="1" key="1">
    <citation type="submission" date="2022-08" db="UniProtKB">
        <authorList>
            <consortium name="EnsemblMetazoa"/>
        </authorList>
    </citation>
    <scope>IDENTIFICATION</scope>
    <source>
        <strain evidence="1">EBRO</strain>
    </source>
</reference>